<evidence type="ECO:0000313" key="2">
    <source>
        <dbReference type="EMBL" id="KAJ8403358.1"/>
    </source>
</evidence>
<protein>
    <submittedName>
        <fullName evidence="2">Uncharacterized protein</fullName>
    </submittedName>
</protein>
<name>A0AAD7SIZ2_9TELE</name>
<feature type="region of interest" description="Disordered" evidence="1">
    <location>
        <begin position="43"/>
        <end position="73"/>
    </location>
</feature>
<proteinExistence type="predicted"/>
<dbReference type="AlphaFoldDB" id="A0AAD7SIZ2"/>
<accession>A0AAD7SIZ2</accession>
<comment type="caution">
    <text evidence="2">The sequence shown here is derived from an EMBL/GenBank/DDBJ whole genome shotgun (WGS) entry which is preliminary data.</text>
</comment>
<reference evidence="2" key="1">
    <citation type="journal article" date="2023" name="Science">
        <title>Genome structures resolve the early diversification of teleost fishes.</title>
        <authorList>
            <person name="Parey E."/>
            <person name="Louis A."/>
            <person name="Montfort J."/>
            <person name="Bouchez O."/>
            <person name="Roques C."/>
            <person name="Iampietro C."/>
            <person name="Lluch J."/>
            <person name="Castinel A."/>
            <person name="Donnadieu C."/>
            <person name="Desvignes T."/>
            <person name="Floi Bucao C."/>
            <person name="Jouanno E."/>
            <person name="Wen M."/>
            <person name="Mejri S."/>
            <person name="Dirks R."/>
            <person name="Jansen H."/>
            <person name="Henkel C."/>
            <person name="Chen W.J."/>
            <person name="Zahm M."/>
            <person name="Cabau C."/>
            <person name="Klopp C."/>
            <person name="Thompson A.W."/>
            <person name="Robinson-Rechavi M."/>
            <person name="Braasch I."/>
            <person name="Lecointre G."/>
            <person name="Bobe J."/>
            <person name="Postlethwait J.H."/>
            <person name="Berthelot C."/>
            <person name="Roest Crollius H."/>
            <person name="Guiguen Y."/>
        </authorList>
    </citation>
    <scope>NUCLEOTIDE SEQUENCE</scope>
    <source>
        <strain evidence="2">NC1722</strain>
    </source>
</reference>
<keyword evidence="3" id="KW-1185">Reference proteome</keyword>
<gene>
    <name evidence="2" type="ORF">AAFF_G00351300</name>
</gene>
<dbReference type="EMBL" id="JAINUG010000058">
    <property type="protein sequence ID" value="KAJ8403358.1"/>
    <property type="molecule type" value="Genomic_DNA"/>
</dbReference>
<evidence type="ECO:0000313" key="3">
    <source>
        <dbReference type="Proteomes" id="UP001221898"/>
    </source>
</evidence>
<organism evidence="2 3">
    <name type="scientific">Aldrovandia affinis</name>
    <dbReference type="NCBI Taxonomy" id="143900"/>
    <lineage>
        <taxon>Eukaryota</taxon>
        <taxon>Metazoa</taxon>
        <taxon>Chordata</taxon>
        <taxon>Craniata</taxon>
        <taxon>Vertebrata</taxon>
        <taxon>Euteleostomi</taxon>
        <taxon>Actinopterygii</taxon>
        <taxon>Neopterygii</taxon>
        <taxon>Teleostei</taxon>
        <taxon>Notacanthiformes</taxon>
        <taxon>Halosauridae</taxon>
        <taxon>Aldrovandia</taxon>
    </lineage>
</organism>
<dbReference type="Proteomes" id="UP001221898">
    <property type="component" value="Unassembled WGS sequence"/>
</dbReference>
<sequence>MRFRHESARKRARERTFITCSSALTASGLERKLVTRRSPVQRCPLPTGSLGQTRERERGAACTGAGPAGSRNEPVRAERRCCCCCCCGGLERQPLPAVLLSGQGTSLSCLRASLESVGDVALSAGRCEVSSDRGP</sequence>
<evidence type="ECO:0000256" key="1">
    <source>
        <dbReference type="SAM" id="MobiDB-lite"/>
    </source>
</evidence>